<keyword evidence="14" id="KW-1185">Reference proteome</keyword>
<evidence type="ECO:0000313" key="13">
    <source>
        <dbReference type="EMBL" id="SFE56928.1"/>
    </source>
</evidence>
<evidence type="ECO:0000313" key="14">
    <source>
        <dbReference type="Proteomes" id="UP000199690"/>
    </source>
</evidence>
<evidence type="ECO:0000313" key="12">
    <source>
        <dbReference type="EMBL" id="SEG47794.1"/>
    </source>
</evidence>
<proteinExistence type="inferred from homology"/>
<evidence type="ECO:0000256" key="10">
    <source>
        <dbReference type="ARBA" id="ARBA00048810"/>
    </source>
</evidence>
<dbReference type="GO" id="GO:0006098">
    <property type="term" value="P:pentose-phosphate shunt"/>
    <property type="evidence" value="ECO:0007669"/>
    <property type="project" value="UniProtKB-UniRule"/>
</dbReference>
<comment type="subcellular location">
    <subcellularLocation>
        <location evidence="2 11">Cytoplasm</location>
    </subcellularLocation>
</comment>
<dbReference type="PIRSF" id="PIRSF036915">
    <property type="entry name" value="Trnald_Bac_Plnt"/>
    <property type="match status" value="1"/>
</dbReference>
<keyword evidence="7 11" id="KW-0808">Transferase</keyword>
<dbReference type="PANTHER" id="PTHR10683:SF31">
    <property type="entry name" value="TRANSALDOLASE"/>
    <property type="match status" value="1"/>
</dbReference>
<reference evidence="12" key="1">
    <citation type="submission" date="2016-10" db="EMBL/GenBank/DDBJ databases">
        <authorList>
            <person name="de Groot N.N."/>
        </authorList>
    </citation>
    <scope>NUCLEOTIDE SEQUENCE [LARGE SCALE GENOMIC DNA]</scope>
    <source>
        <strain evidence="12">ATCC 20501</strain>
    </source>
</reference>
<keyword evidence="9 11" id="KW-0704">Schiff base</keyword>
<comment type="catalytic activity">
    <reaction evidence="10 11">
        <text>D-sedoheptulose 7-phosphate + D-glyceraldehyde 3-phosphate = D-erythrose 4-phosphate + beta-D-fructose 6-phosphate</text>
        <dbReference type="Rhea" id="RHEA:17053"/>
        <dbReference type="ChEBI" id="CHEBI:16897"/>
        <dbReference type="ChEBI" id="CHEBI:57483"/>
        <dbReference type="ChEBI" id="CHEBI:57634"/>
        <dbReference type="ChEBI" id="CHEBI:59776"/>
        <dbReference type="EC" id="2.2.1.2"/>
    </reaction>
</comment>
<dbReference type="UniPathway" id="UPA00115">
    <property type="reaction ID" value="UER00414"/>
</dbReference>
<dbReference type="EMBL" id="FNVB01000003">
    <property type="protein sequence ID" value="SEG47794.1"/>
    <property type="molecule type" value="Genomic_DNA"/>
</dbReference>
<organism evidence="12 15">
    <name type="scientific">Saccharopolyspora kobensis</name>
    <dbReference type="NCBI Taxonomy" id="146035"/>
    <lineage>
        <taxon>Bacteria</taxon>
        <taxon>Bacillati</taxon>
        <taxon>Actinomycetota</taxon>
        <taxon>Actinomycetes</taxon>
        <taxon>Pseudonocardiales</taxon>
        <taxon>Pseudonocardiaceae</taxon>
        <taxon>Saccharopolyspora</taxon>
    </lineage>
</organism>
<evidence type="ECO:0000256" key="6">
    <source>
        <dbReference type="ARBA" id="ARBA00022490"/>
    </source>
</evidence>
<dbReference type="PROSITE" id="PS01054">
    <property type="entry name" value="TRANSALDOLASE_1"/>
    <property type="match status" value="1"/>
</dbReference>
<dbReference type="NCBIfam" id="TIGR00876">
    <property type="entry name" value="tal_mycobact"/>
    <property type="match status" value="1"/>
</dbReference>
<dbReference type="GO" id="GO:0004801">
    <property type="term" value="F:transaldolase activity"/>
    <property type="evidence" value="ECO:0007669"/>
    <property type="project" value="UniProtKB-UniRule"/>
</dbReference>
<dbReference type="Proteomes" id="UP000236729">
    <property type="component" value="Unassembled WGS sequence"/>
</dbReference>
<dbReference type="InterPro" id="IPR013785">
    <property type="entry name" value="Aldolase_TIM"/>
</dbReference>
<dbReference type="NCBIfam" id="NF002881">
    <property type="entry name" value="PRK03343.1"/>
    <property type="match status" value="1"/>
</dbReference>
<name>A0A1H6AI18_9PSEU</name>
<dbReference type="Pfam" id="PF00923">
    <property type="entry name" value="TAL_FSA"/>
    <property type="match status" value="1"/>
</dbReference>
<dbReference type="GO" id="GO:0005975">
    <property type="term" value="P:carbohydrate metabolic process"/>
    <property type="evidence" value="ECO:0007669"/>
    <property type="project" value="InterPro"/>
</dbReference>
<dbReference type="PANTHER" id="PTHR10683">
    <property type="entry name" value="TRANSALDOLASE"/>
    <property type="match status" value="1"/>
</dbReference>
<evidence type="ECO:0000256" key="9">
    <source>
        <dbReference type="ARBA" id="ARBA00023270"/>
    </source>
</evidence>
<accession>A0A1I2BM96</accession>
<gene>
    <name evidence="11" type="primary">tal</name>
    <name evidence="12" type="ORF">SAMN02982929_02317</name>
    <name evidence="13" type="ORF">SAMN05216506_112151</name>
</gene>
<evidence type="ECO:0000313" key="15">
    <source>
        <dbReference type="Proteomes" id="UP000236729"/>
    </source>
</evidence>
<dbReference type="InterPro" id="IPR001585">
    <property type="entry name" value="TAL/FSA"/>
</dbReference>
<keyword evidence="6 11" id="KW-0963">Cytoplasm</keyword>
<dbReference type="InterPro" id="IPR018225">
    <property type="entry name" value="Transaldolase_AS"/>
</dbReference>
<comment type="similarity">
    <text evidence="4 11">Belongs to the transaldolase family. Type 2 subfamily.</text>
</comment>
<sequence length="367" mass="40834">MRTPLHALAEHGQSAWVDYLSRRFIRDGDLARLVERGLAGVTSNPTIFQGAIAEGDFYDDQLRDLLAAESDPKEVFLAIAREDIRAACDTLREVFDHDQDNLGGWVSLEVDPNLANDTRATIAEVSRLHQMIDRPNLFVKIPGTLAGLPAIEESIARGIPVNVTLLFSLERHRAAGKAYLRGLRRLRDNGGDLRSVASVASFFVSRVDTEADRRLDAIGGHDELKGTLAIANAKLAYQSYKELFSGPEWEELAAAGATPQRCLWASTSTKNPQYRDVRYVEELIGPQTVNTMTRETLDDFQDHGHVADTLEQGVDEARGRLDRFAAVGVDYDDVTAVLEREGVDKFAASFQQLFDEITHKREQLIRS</sequence>
<evidence type="ECO:0000256" key="8">
    <source>
        <dbReference type="ARBA" id="ARBA00023126"/>
    </source>
</evidence>
<evidence type="ECO:0000256" key="4">
    <source>
        <dbReference type="ARBA" id="ARBA00008426"/>
    </source>
</evidence>
<evidence type="ECO:0000256" key="5">
    <source>
        <dbReference type="ARBA" id="ARBA00013151"/>
    </source>
</evidence>
<dbReference type="SMR" id="A0A1H6AI18"/>
<feature type="active site" description="Schiff-base intermediate with substrate" evidence="11">
    <location>
        <position position="140"/>
    </location>
</feature>
<dbReference type="InterPro" id="IPR004732">
    <property type="entry name" value="Transaldolase_2"/>
</dbReference>
<dbReference type="CDD" id="cd00955">
    <property type="entry name" value="Transaldolase_like"/>
    <property type="match status" value="1"/>
</dbReference>
<dbReference type="RefSeq" id="WP_093356791.1">
    <property type="nucleotide sequence ID" value="NZ_FNVB01000003.1"/>
</dbReference>
<dbReference type="Proteomes" id="UP000199690">
    <property type="component" value="Unassembled WGS sequence"/>
</dbReference>
<dbReference type="EMBL" id="FOME01000012">
    <property type="protein sequence ID" value="SFE56928.1"/>
    <property type="molecule type" value="Genomic_DNA"/>
</dbReference>
<dbReference type="SUPFAM" id="SSF51569">
    <property type="entry name" value="Aldolase"/>
    <property type="match status" value="1"/>
</dbReference>
<dbReference type="AlphaFoldDB" id="A0A1H6AI18"/>
<comment type="pathway">
    <text evidence="3 11">Carbohydrate degradation; pentose phosphate pathway; D-glyceraldehyde 3-phosphate and beta-D-fructose 6-phosphate from D-ribose 5-phosphate and D-xylulose 5-phosphate (non-oxidative stage): step 2/3.</text>
</comment>
<evidence type="ECO:0000256" key="2">
    <source>
        <dbReference type="ARBA" id="ARBA00004496"/>
    </source>
</evidence>
<evidence type="ECO:0000256" key="1">
    <source>
        <dbReference type="ARBA" id="ARBA00003518"/>
    </source>
</evidence>
<reference evidence="14 15" key="2">
    <citation type="submission" date="2016-10" db="EMBL/GenBank/DDBJ databases">
        <authorList>
            <person name="Varghese N."/>
            <person name="Submissions S."/>
        </authorList>
    </citation>
    <scope>NUCLEOTIDE SEQUENCE [LARGE SCALE GENOMIC DNA]</scope>
    <source>
        <strain evidence="15">ATCC 20501</strain>
        <strain evidence="13 14">CGMCC 4.3529</strain>
    </source>
</reference>
<dbReference type="EC" id="2.2.1.2" evidence="5 11"/>
<protein>
    <recommendedName>
        <fullName evidence="5 11">Transaldolase</fullName>
        <ecNumber evidence="5 11">2.2.1.2</ecNumber>
    </recommendedName>
</protein>
<dbReference type="GO" id="GO:0005737">
    <property type="term" value="C:cytoplasm"/>
    <property type="evidence" value="ECO:0007669"/>
    <property type="project" value="UniProtKB-SubCell"/>
</dbReference>
<evidence type="ECO:0000256" key="3">
    <source>
        <dbReference type="ARBA" id="ARBA00004857"/>
    </source>
</evidence>
<dbReference type="HAMAP" id="MF_00493">
    <property type="entry name" value="Transaldolase_2"/>
    <property type="match status" value="1"/>
</dbReference>
<evidence type="ECO:0000256" key="11">
    <source>
        <dbReference type="HAMAP-Rule" id="MF_00493"/>
    </source>
</evidence>
<accession>A0A1H6AI18</accession>
<evidence type="ECO:0000256" key="7">
    <source>
        <dbReference type="ARBA" id="ARBA00022679"/>
    </source>
</evidence>
<comment type="function">
    <text evidence="1 11">Transaldolase is important for the balance of metabolites in the pentose-phosphate pathway.</text>
</comment>
<keyword evidence="8 11" id="KW-0570">Pentose shunt</keyword>
<dbReference type="Gene3D" id="3.20.20.70">
    <property type="entry name" value="Aldolase class I"/>
    <property type="match status" value="1"/>
</dbReference>